<proteinExistence type="predicted"/>
<dbReference type="EMBL" id="JBHULE010000008">
    <property type="protein sequence ID" value="MFD2562319.1"/>
    <property type="molecule type" value="Genomic_DNA"/>
</dbReference>
<keyword evidence="3" id="KW-1185">Reference proteome</keyword>
<accession>A0ABW5LER3</accession>
<dbReference type="Proteomes" id="UP001597319">
    <property type="component" value="Unassembled WGS sequence"/>
</dbReference>
<sequence>MRYLLSFIALCFFNITIAQEILTMDDVYTKDKLTYKTLNNQLFTGQVQWSNNNAYRNTTNLDIEFYDNGKKIKWETYSLNVDDERELKKEVEFYPELLKRKKITIYIDEGKECTLYDKKGDKIFEELYDANDFLIYRNEYKDEKKHGIHTYFEEGEKYQKEFKNGFIIRAISYKGGEKIKEVLLNYAESIYERKVIKIIEYKNGEIIKQTKCNIPQIDYVFDK</sequence>
<dbReference type="RefSeq" id="WP_378290812.1">
    <property type="nucleotide sequence ID" value="NZ_JBHULE010000008.1"/>
</dbReference>
<evidence type="ECO:0000313" key="3">
    <source>
        <dbReference type="Proteomes" id="UP001597319"/>
    </source>
</evidence>
<keyword evidence="1" id="KW-0732">Signal</keyword>
<feature type="chain" id="PRO_5045890848" description="Toxin-antitoxin system YwqK family antitoxin" evidence="1">
    <location>
        <begin position="19"/>
        <end position="223"/>
    </location>
</feature>
<name>A0ABW5LER3_9FLAO</name>
<gene>
    <name evidence="2" type="ORF">ACFSR1_06520</name>
</gene>
<evidence type="ECO:0000256" key="1">
    <source>
        <dbReference type="SAM" id="SignalP"/>
    </source>
</evidence>
<reference evidence="3" key="1">
    <citation type="journal article" date="2019" name="Int. J. Syst. Evol. Microbiol.">
        <title>The Global Catalogue of Microorganisms (GCM) 10K type strain sequencing project: providing services to taxonomists for standard genome sequencing and annotation.</title>
        <authorList>
            <consortium name="The Broad Institute Genomics Platform"/>
            <consortium name="The Broad Institute Genome Sequencing Center for Infectious Disease"/>
            <person name="Wu L."/>
            <person name="Ma J."/>
        </authorList>
    </citation>
    <scope>NUCLEOTIDE SEQUENCE [LARGE SCALE GENOMIC DNA]</scope>
    <source>
        <strain evidence="3">KCTC 52274</strain>
    </source>
</reference>
<evidence type="ECO:0008006" key="4">
    <source>
        <dbReference type="Google" id="ProtNLM"/>
    </source>
</evidence>
<protein>
    <recommendedName>
        <fullName evidence="4">Toxin-antitoxin system YwqK family antitoxin</fullName>
    </recommendedName>
</protein>
<feature type="signal peptide" evidence="1">
    <location>
        <begin position="1"/>
        <end position="18"/>
    </location>
</feature>
<organism evidence="2 3">
    <name type="scientific">Aquimarina rubra</name>
    <dbReference type="NCBI Taxonomy" id="1920033"/>
    <lineage>
        <taxon>Bacteria</taxon>
        <taxon>Pseudomonadati</taxon>
        <taxon>Bacteroidota</taxon>
        <taxon>Flavobacteriia</taxon>
        <taxon>Flavobacteriales</taxon>
        <taxon>Flavobacteriaceae</taxon>
        <taxon>Aquimarina</taxon>
    </lineage>
</organism>
<evidence type="ECO:0000313" key="2">
    <source>
        <dbReference type="EMBL" id="MFD2562319.1"/>
    </source>
</evidence>
<comment type="caution">
    <text evidence="2">The sequence shown here is derived from an EMBL/GenBank/DDBJ whole genome shotgun (WGS) entry which is preliminary data.</text>
</comment>